<feature type="region of interest" description="Disordered" evidence="1">
    <location>
        <begin position="235"/>
        <end position="254"/>
    </location>
</feature>
<dbReference type="Proteomes" id="UP000285301">
    <property type="component" value="Unassembled WGS sequence"/>
</dbReference>
<dbReference type="AlphaFoldDB" id="A0A3S3PFH7"/>
<organism evidence="4 5">
    <name type="scientific">Dinothrombium tinctorium</name>
    <dbReference type="NCBI Taxonomy" id="1965070"/>
    <lineage>
        <taxon>Eukaryota</taxon>
        <taxon>Metazoa</taxon>
        <taxon>Ecdysozoa</taxon>
        <taxon>Arthropoda</taxon>
        <taxon>Chelicerata</taxon>
        <taxon>Arachnida</taxon>
        <taxon>Acari</taxon>
        <taxon>Acariformes</taxon>
        <taxon>Trombidiformes</taxon>
        <taxon>Prostigmata</taxon>
        <taxon>Anystina</taxon>
        <taxon>Parasitengona</taxon>
        <taxon>Trombidioidea</taxon>
        <taxon>Trombidiidae</taxon>
        <taxon>Dinothrombium</taxon>
    </lineage>
</organism>
<dbReference type="Pfam" id="PF01607">
    <property type="entry name" value="CBM_14"/>
    <property type="match status" value="1"/>
</dbReference>
<feature type="region of interest" description="Disordered" evidence="1">
    <location>
        <begin position="265"/>
        <end position="288"/>
    </location>
</feature>
<name>A0A3S3PFH7_9ACAR</name>
<feature type="compositionally biased region" description="Low complexity" evidence="1">
    <location>
        <begin position="163"/>
        <end position="172"/>
    </location>
</feature>
<sequence length="288" mass="31889">MWTVFTIAVLSVVLQLTNAQDYDATGDQPQQDVKVFVDVHNHPKTGFSCADKKTGEYYADPETNCAVYYICLANQYGKLSPISFACPNGTIFNQANRVCTPYEQVSCNLATRYYNSFRGHIDSENRDPSELAPASDPASRPWTSNIRPPQPRNQLPPQPSQPIQPSRNNQPQLPRGPSLPSRNTPIEPPRNIPLRATSQPLPPVLPLQPRVTQSLPTLPTARPALIPSRRPIRIFGTSPTISTTTTSTTTPTPQPVEYIYDYVEYDSNNQPINPNPHGSPSSSNSRPN</sequence>
<dbReference type="PANTHER" id="PTHR22933">
    <property type="entry name" value="FI18007P1-RELATED"/>
    <property type="match status" value="1"/>
</dbReference>
<dbReference type="STRING" id="1965070.A0A3S3PFH7"/>
<dbReference type="Gene3D" id="2.170.140.10">
    <property type="entry name" value="Chitin binding domain"/>
    <property type="match status" value="1"/>
</dbReference>
<feature type="compositionally biased region" description="Pro residues" evidence="1">
    <location>
        <begin position="148"/>
        <end position="162"/>
    </location>
</feature>
<gene>
    <name evidence="4" type="ORF">B4U79_13087</name>
</gene>
<dbReference type="GO" id="GO:0008061">
    <property type="term" value="F:chitin binding"/>
    <property type="evidence" value="ECO:0007669"/>
    <property type="project" value="InterPro"/>
</dbReference>
<dbReference type="InterPro" id="IPR052976">
    <property type="entry name" value="Scoloptoxin-like"/>
</dbReference>
<dbReference type="InterPro" id="IPR002557">
    <property type="entry name" value="Chitin-bd_dom"/>
</dbReference>
<protein>
    <recommendedName>
        <fullName evidence="3">Chitin-binding type-2 domain-containing protein</fullName>
    </recommendedName>
</protein>
<dbReference type="GO" id="GO:0005576">
    <property type="term" value="C:extracellular region"/>
    <property type="evidence" value="ECO:0007669"/>
    <property type="project" value="InterPro"/>
</dbReference>
<keyword evidence="2" id="KW-0732">Signal</keyword>
<feature type="compositionally biased region" description="Low complexity" evidence="1">
    <location>
        <begin position="271"/>
        <end position="288"/>
    </location>
</feature>
<keyword evidence="5" id="KW-1185">Reference proteome</keyword>
<evidence type="ECO:0000256" key="1">
    <source>
        <dbReference type="SAM" id="MobiDB-lite"/>
    </source>
</evidence>
<dbReference type="SUPFAM" id="SSF57625">
    <property type="entry name" value="Invertebrate chitin-binding proteins"/>
    <property type="match status" value="1"/>
</dbReference>
<comment type="caution">
    <text evidence="4">The sequence shown here is derived from an EMBL/GenBank/DDBJ whole genome shotgun (WGS) entry which is preliminary data.</text>
</comment>
<proteinExistence type="predicted"/>
<dbReference type="PROSITE" id="PS50940">
    <property type="entry name" value="CHIT_BIND_II"/>
    <property type="match status" value="1"/>
</dbReference>
<feature type="chain" id="PRO_5018740987" description="Chitin-binding type-2 domain-containing protein" evidence="2">
    <location>
        <begin position="20"/>
        <end position="288"/>
    </location>
</feature>
<dbReference type="OrthoDB" id="6434376at2759"/>
<dbReference type="InterPro" id="IPR036508">
    <property type="entry name" value="Chitin-bd_dom_sf"/>
</dbReference>
<evidence type="ECO:0000313" key="5">
    <source>
        <dbReference type="Proteomes" id="UP000285301"/>
    </source>
</evidence>
<reference evidence="4 5" key="1">
    <citation type="journal article" date="2018" name="Gigascience">
        <title>Genomes of trombidid mites reveal novel predicted allergens and laterally-transferred genes associated with secondary metabolism.</title>
        <authorList>
            <person name="Dong X."/>
            <person name="Chaisiri K."/>
            <person name="Xia D."/>
            <person name="Armstrong S.D."/>
            <person name="Fang Y."/>
            <person name="Donnelly M.J."/>
            <person name="Kadowaki T."/>
            <person name="McGarry J.W."/>
            <person name="Darby A.C."/>
            <person name="Makepeace B.L."/>
        </authorList>
    </citation>
    <scope>NUCLEOTIDE SEQUENCE [LARGE SCALE GENOMIC DNA]</scope>
    <source>
        <strain evidence="4">UoL-WK</strain>
    </source>
</reference>
<evidence type="ECO:0000256" key="2">
    <source>
        <dbReference type="SAM" id="SignalP"/>
    </source>
</evidence>
<feature type="domain" description="Chitin-binding type-2" evidence="3">
    <location>
        <begin position="46"/>
        <end position="109"/>
    </location>
</feature>
<evidence type="ECO:0000313" key="4">
    <source>
        <dbReference type="EMBL" id="RWS11403.1"/>
    </source>
</evidence>
<dbReference type="PANTHER" id="PTHR22933:SF43">
    <property type="entry name" value="LP10131P"/>
    <property type="match status" value="1"/>
</dbReference>
<accession>A0A3S3PFH7</accession>
<dbReference type="EMBL" id="NCKU01001722">
    <property type="protein sequence ID" value="RWS11403.1"/>
    <property type="molecule type" value="Genomic_DNA"/>
</dbReference>
<dbReference type="SMART" id="SM00494">
    <property type="entry name" value="ChtBD2"/>
    <property type="match status" value="1"/>
</dbReference>
<feature type="compositionally biased region" description="Low complexity" evidence="1">
    <location>
        <begin position="237"/>
        <end position="251"/>
    </location>
</feature>
<evidence type="ECO:0000259" key="3">
    <source>
        <dbReference type="PROSITE" id="PS50940"/>
    </source>
</evidence>
<feature type="region of interest" description="Disordered" evidence="1">
    <location>
        <begin position="121"/>
        <end position="209"/>
    </location>
</feature>
<feature type="signal peptide" evidence="2">
    <location>
        <begin position="1"/>
        <end position="19"/>
    </location>
</feature>